<dbReference type="EMBL" id="JANJQO010000731">
    <property type="protein sequence ID" value="KAJ2975255.1"/>
    <property type="molecule type" value="Genomic_DNA"/>
</dbReference>
<organism evidence="1 2">
    <name type="scientific">Zarea fungicola</name>
    <dbReference type="NCBI Taxonomy" id="93591"/>
    <lineage>
        <taxon>Eukaryota</taxon>
        <taxon>Fungi</taxon>
        <taxon>Dikarya</taxon>
        <taxon>Ascomycota</taxon>
        <taxon>Pezizomycotina</taxon>
        <taxon>Sordariomycetes</taxon>
        <taxon>Hypocreomycetidae</taxon>
        <taxon>Hypocreales</taxon>
        <taxon>Cordycipitaceae</taxon>
        <taxon>Zarea</taxon>
    </lineage>
</organism>
<evidence type="ECO:0000313" key="1">
    <source>
        <dbReference type="EMBL" id="KAJ2975255.1"/>
    </source>
</evidence>
<reference evidence="1" key="1">
    <citation type="submission" date="2022-08" db="EMBL/GenBank/DDBJ databases">
        <title>Genome Sequence of Lecanicillium fungicola.</title>
        <authorList>
            <person name="Buettner E."/>
        </authorList>
    </citation>
    <scope>NUCLEOTIDE SEQUENCE</scope>
    <source>
        <strain evidence="1">Babe33</strain>
    </source>
</reference>
<protein>
    <submittedName>
        <fullName evidence="1">Uncharacterized protein</fullName>
    </submittedName>
</protein>
<gene>
    <name evidence="1" type="ORF">NQ176_g5616</name>
</gene>
<keyword evidence="2" id="KW-1185">Reference proteome</keyword>
<proteinExistence type="predicted"/>
<dbReference type="Proteomes" id="UP001143910">
    <property type="component" value="Unassembled WGS sequence"/>
</dbReference>
<comment type="caution">
    <text evidence="1">The sequence shown here is derived from an EMBL/GenBank/DDBJ whole genome shotgun (WGS) entry which is preliminary data.</text>
</comment>
<sequence>MASDGLWDVISNENAVACVSQWLKQKAKSGPKRVIGAGSNWDYDENGYASYKATPEYFAIEDLDNAAVCLLKNALGGTRRDMVQGLLTTPAPVSRNIRDDITIQVIFFKDPYKR</sequence>
<accession>A0ACC1N7K8</accession>
<name>A0ACC1N7K8_9HYPO</name>
<evidence type="ECO:0000313" key="2">
    <source>
        <dbReference type="Proteomes" id="UP001143910"/>
    </source>
</evidence>